<dbReference type="OrthoDB" id="9790815at2"/>
<feature type="region of interest" description="Disordered" evidence="2">
    <location>
        <begin position="1"/>
        <end position="29"/>
    </location>
</feature>
<dbReference type="RefSeq" id="WP_103889432.1">
    <property type="nucleotide sequence ID" value="NZ_FNVU01000018.1"/>
</dbReference>
<name>A0A1H6DQW6_9ACTN</name>
<dbReference type="PANTHER" id="PTHR30344:SF1">
    <property type="entry name" value="6-PHOSPHOGLUCONOLACTONASE"/>
    <property type="match status" value="1"/>
</dbReference>
<evidence type="ECO:0000313" key="4">
    <source>
        <dbReference type="Proteomes" id="UP000236754"/>
    </source>
</evidence>
<dbReference type="InterPro" id="IPR015943">
    <property type="entry name" value="WD40/YVTN_repeat-like_dom_sf"/>
</dbReference>
<dbReference type="EMBL" id="FNVU01000018">
    <property type="protein sequence ID" value="SEG87797.1"/>
    <property type="molecule type" value="Genomic_DNA"/>
</dbReference>
<dbReference type="AlphaFoldDB" id="A0A1H6DQW6"/>
<reference evidence="3 4" key="1">
    <citation type="submission" date="2016-10" db="EMBL/GenBank/DDBJ databases">
        <authorList>
            <person name="de Groot N.N."/>
        </authorList>
    </citation>
    <scope>NUCLEOTIDE SEQUENCE [LARGE SCALE GENOMIC DNA]</scope>
    <source>
        <strain evidence="3 4">CGMCC 4.2023</strain>
    </source>
</reference>
<evidence type="ECO:0000313" key="3">
    <source>
        <dbReference type="EMBL" id="SEG87797.1"/>
    </source>
</evidence>
<dbReference type="Pfam" id="PF10282">
    <property type="entry name" value="Lactonase"/>
    <property type="match status" value="1"/>
</dbReference>
<dbReference type="PANTHER" id="PTHR30344">
    <property type="entry name" value="6-PHOSPHOGLUCONOLACTONASE-RELATED"/>
    <property type="match status" value="1"/>
</dbReference>
<keyword evidence="3" id="KW-0413">Isomerase</keyword>
<evidence type="ECO:0000256" key="1">
    <source>
        <dbReference type="ARBA" id="ARBA00005564"/>
    </source>
</evidence>
<dbReference type="InterPro" id="IPR006311">
    <property type="entry name" value="TAT_signal"/>
</dbReference>
<dbReference type="InterPro" id="IPR019405">
    <property type="entry name" value="Lactonase_7-beta_prop"/>
</dbReference>
<dbReference type="GO" id="GO:0017057">
    <property type="term" value="F:6-phosphogluconolactonase activity"/>
    <property type="evidence" value="ECO:0007669"/>
    <property type="project" value="TreeGrafter"/>
</dbReference>
<proteinExistence type="inferred from homology"/>
<dbReference type="Gene3D" id="2.130.10.10">
    <property type="entry name" value="YVTN repeat-like/Quinoprotein amine dehydrogenase"/>
    <property type="match status" value="1"/>
</dbReference>
<accession>A0A1H6DQW6</accession>
<comment type="similarity">
    <text evidence="1">Belongs to the cycloisomerase 2 family.</text>
</comment>
<sequence>MSGSRPDPTTDAPPGSGRPAPAVPAVSTAGRPSRRAVLGSLAAAAGAVPFLGAMPSAAAAPAARAAAPARTRRELVYFNTWKGTRIYGAWFDPDRGDLTPLGPVGEATADWAVPHPTLPILYVATMAVGGVVATFRIDPASGALTPAGELSTGGTGLNGGGVSYIGIDRPSNTLLATNFEDGFTAAVPISRTGELAAPASLAQDTGSGPNPRQAGPHPHHAEVDPTGRFALVADFGADRVFVHRFDRATRTLSAGDPAGPYSYATAPGSGPRRVAFHPDGRTVYLLSELSADLQALRWDPEKGTLTHRQTLALDPPDFTGTKSASDLAISADGRFVYAGNRGENALAVFAVDPRTDLLGPLQSVPCGGTTPWGFTLHPSGRWLLVANEASSTVNVFGVDRHSGTLADTGVSLAVPNPDSITFCRI</sequence>
<gene>
    <name evidence="3" type="ORF">SAMN05216223_118170</name>
</gene>
<evidence type="ECO:0000256" key="2">
    <source>
        <dbReference type="SAM" id="MobiDB-lite"/>
    </source>
</evidence>
<protein>
    <submittedName>
        <fullName evidence="3">6-phosphogluconolactonase, cycloisomerase 2 family</fullName>
    </submittedName>
</protein>
<dbReference type="SUPFAM" id="SSF51004">
    <property type="entry name" value="C-terminal (heme d1) domain of cytochrome cd1-nitrite reductase"/>
    <property type="match status" value="1"/>
</dbReference>
<dbReference type="InterPro" id="IPR050282">
    <property type="entry name" value="Cycloisomerase_2"/>
</dbReference>
<dbReference type="Proteomes" id="UP000236754">
    <property type="component" value="Unassembled WGS sequence"/>
</dbReference>
<dbReference type="InterPro" id="IPR011048">
    <property type="entry name" value="Haem_d1_sf"/>
</dbReference>
<feature type="region of interest" description="Disordered" evidence="2">
    <location>
        <begin position="198"/>
        <end position="224"/>
    </location>
</feature>
<dbReference type="PROSITE" id="PS51318">
    <property type="entry name" value="TAT"/>
    <property type="match status" value="1"/>
</dbReference>
<keyword evidence="4" id="KW-1185">Reference proteome</keyword>
<dbReference type="GO" id="GO:0016853">
    <property type="term" value="F:isomerase activity"/>
    <property type="evidence" value="ECO:0007669"/>
    <property type="project" value="UniProtKB-KW"/>
</dbReference>
<organism evidence="3 4">
    <name type="scientific">Actinacidiphila yanglinensis</name>
    <dbReference type="NCBI Taxonomy" id="310779"/>
    <lineage>
        <taxon>Bacteria</taxon>
        <taxon>Bacillati</taxon>
        <taxon>Actinomycetota</taxon>
        <taxon>Actinomycetes</taxon>
        <taxon>Kitasatosporales</taxon>
        <taxon>Streptomycetaceae</taxon>
        <taxon>Actinacidiphila</taxon>
    </lineage>
</organism>